<dbReference type="InterPro" id="IPR013877">
    <property type="entry name" value="YAP-bd/ALF4/Glomulin"/>
</dbReference>
<proteinExistence type="predicted"/>
<evidence type="ECO:0000256" key="1">
    <source>
        <dbReference type="SAM" id="MobiDB-lite"/>
    </source>
</evidence>
<dbReference type="GO" id="GO:0005737">
    <property type="term" value="C:cytoplasm"/>
    <property type="evidence" value="ECO:0007669"/>
    <property type="project" value="TreeGrafter"/>
</dbReference>
<keyword evidence="3" id="KW-1185">Reference proteome</keyword>
<dbReference type="Proteomes" id="UP000192596">
    <property type="component" value="Unassembled WGS sequence"/>
</dbReference>
<dbReference type="Pfam" id="PF08568">
    <property type="entry name" value="Kinetochor_Ybp2"/>
    <property type="match status" value="1"/>
</dbReference>
<dbReference type="STRING" id="1507870.A0A1V8SE48"/>
<protein>
    <recommendedName>
        <fullName evidence="4">DUF1760-domain-containing protein</fullName>
    </recommendedName>
</protein>
<name>A0A1V8SE48_9PEZI</name>
<dbReference type="InterPro" id="IPR040347">
    <property type="entry name" value="YBP1/2"/>
</dbReference>
<dbReference type="PANTHER" id="PTHR28020:SF1">
    <property type="entry name" value="YAP1-BINDING PROTEIN 1-RELATED"/>
    <property type="match status" value="1"/>
</dbReference>
<evidence type="ECO:0000313" key="3">
    <source>
        <dbReference type="Proteomes" id="UP000192596"/>
    </source>
</evidence>
<evidence type="ECO:0008006" key="4">
    <source>
        <dbReference type="Google" id="ProtNLM"/>
    </source>
</evidence>
<feature type="region of interest" description="Disordered" evidence="1">
    <location>
        <begin position="105"/>
        <end position="138"/>
    </location>
</feature>
<sequence length="661" mass="71551">MAVSESDNPLIKALPPETDYISYLTIVEHYLTEDNLPILHKVLQDQILTTNIGWDLVHLLAPLLPQSSECLQDIARLGNPREVILKVTESLRLIDYGLIDEAEDAPEDVGPGASKQPLRTAATRESSSGPTQAVEAPPPLPLQVSQFIALLSMLSTLHNRIKTKFPSRFLYTTLQAVLASFSNSVGHREDMIVAIVQFVKSVQGIQRPALPSRKSSGTMQKALATATSTNAADPEADAPASASPEDSAIQTKLLQSFVTHVLEEYMLNLPASDDVPGLAWCSRILERLHPARVIPHTTTITSRFADEEHLHVRFDAVAQLGMLAKDLRIEDSNILAAATATEDLPTTTGDEDDPPNSAADIPLSRIGSLLLYAGRQAASVLYQPEPSAGADLISLFPNHLTILQNCLSPPASGTGTLGTEPYALIDACLALGLLCLEYDHIGSPESDEDFNQYLQLTALLSSNCPSPNLRGHAHYLTTTVLRSQPDAEVRLAFIRDTLEHCPFENLKVSAVGWMKGETLEAVFSEDDHSAKTSIFATPKALESLSHFLFPSIEADLLTPPVSAAYMTFAANLSFYLASMNFLYPLIVAPPMREPLNIEQWWKSSGIMANFVQPLKKAAQRFSAALGANGELGEESSDEAIAELAVLDDVIARVEGAAAKLG</sequence>
<dbReference type="PANTHER" id="PTHR28020">
    <property type="entry name" value="YAP1-BINDING PROTEIN 1-RELATED"/>
    <property type="match status" value="1"/>
</dbReference>
<feature type="compositionally biased region" description="Polar residues" evidence="1">
    <location>
        <begin position="213"/>
        <end position="230"/>
    </location>
</feature>
<dbReference type="InParanoid" id="A0A1V8SE48"/>
<feature type="compositionally biased region" description="Low complexity" evidence="1">
    <location>
        <begin position="231"/>
        <end position="245"/>
    </location>
</feature>
<evidence type="ECO:0000313" key="2">
    <source>
        <dbReference type="EMBL" id="OQN97442.1"/>
    </source>
</evidence>
<dbReference type="EMBL" id="NAJO01000054">
    <property type="protein sequence ID" value="OQN97442.1"/>
    <property type="molecule type" value="Genomic_DNA"/>
</dbReference>
<accession>A0A1V8SE48</accession>
<feature type="region of interest" description="Disordered" evidence="1">
    <location>
        <begin position="209"/>
        <end position="245"/>
    </location>
</feature>
<dbReference type="AlphaFoldDB" id="A0A1V8SE48"/>
<comment type="caution">
    <text evidence="2">The sequence shown here is derived from an EMBL/GenBank/DDBJ whole genome shotgun (WGS) entry which is preliminary data.</text>
</comment>
<organism evidence="2 3">
    <name type="scientific">Cryoendolithus antarcticus</name>
    <dbReference type="NCBI Taxonomy" id="1507870"/>
    <lineage>
        <taxon>Eukaryota</taxon>
        <taxon>Fungi</taxon>
        <taxon>Dikarya</taxon>
        <taxon>Ascomycota</taxon>
        <taxon>Pezizomycotina</taxon>
        <taxon>Dothideomycetes</taxon>
        <taxon>Dothideomycetidae</taxon>
        <taxon>Cladosporiales</taxon>
        <taxon>Cladosporiaceae</taxon>
        <taxon>Cryoendolithus</taxon>
    </lineage>
</organism>
<dbReference type="GO" id="GO:0034599">
    <property type="term" value="P:cellular response to oxidative stress"/>
    <property type="evidence" value="ECO:0007669"/>
    <property type="project" value="InterPro"/>
</dbReference>
<gene>
    <name evidence="2" type="ORF">B0A48_16601</name>
</gene>
<dbReference type="OrthoDB" id="5396786at2759"/>
<reference evidence="3" key="1">
    <citation type="submission" date="2017-03" db="EMBL/GenBank/DDBJ databases">
        <title>Genomes of endolithic fungi from Antarctica.</title>
        <authorList>
            <person name="Coleine C."/>
            <person name="Masonjones S."/>
            <person name="Stajich J.E."/>
        </authorList>
    </citation>
    <scope>NUCLEOTIDE SEQUENCE [LARGE SCALE GENOMIC DNA]</scope>
    <source>
        <strain evidence="3">CCFEE 5527</strain>
    </source>
</reference>